<evidence type="ECO:0000313" key="11">
    <source>
        <dbReference type="EMBL" id="CAD7656846.1"/>
    </source>
</evidence>
<evidence type="ECO:0000256" key="8">
    <source>
        <dbReference type="ARBA" id="ARBA00023224"/>
    </source>
</evidence>
<dbReference type="EMBL" id="CAJPVJ010011880">
    <property type="protein sequence ID" value="CAG2174033.1"/>
    <property type="molecule type" value="Genomic_DNA"/>
</dbReference>
<evidence type="ECO:0000256" key="5">
    <source>
        <dbReference type="ARBA" id="ARBA00023040"/>
    </source>
</evidence>
<comment type="subcellular location">
    <subcellularLocation>
        <location evidence="1">Membrane</location>
        <topology evidence="1">Multi-pass membrane protein</topology>
    </subcellularLocation>
</comment>
<evidence type="ECO:0000256" key="4">
    <source>
        <dbReference type="ARBA" id="ARBA00022989"/>
    </source>
</evidence>
<keyword evidence="3 9" id="KW-0812">Transmembrane</keyword>
<evidence type="ECO:0000256" key="1">
    <source>
        <dbReference type="ARBA" id="ARBA00004141"/>
    </source>
</evidence>
<keyword evidence="8" id="KW-0807">Transducer</keyword>
<keyword evidence="6 9" id="KW-0472">Membrane</keyword>
<dbReference type="PROSITE" id="PS50262">
    <property type="entry name" value="G_PROTEIN_RECEP_F1_2"/>
    <property type="match status" value="1"/>
</dbReference>
<name>A0A7R9QT58_9ACAR</name>
<reference evidence="11" key="1">
    <citation type="submission" date="2020-11" db="EMBL/GenBank/DDBJ databases">
        <authorList>
            <person name="Tran Van P."/>
        </authorList>
    </citation>
    <scope>NUCLEOTIDE SEQUENCE</scope>
</reference>
<dbReference type="Proteomes" id="UP000728032">
    <property type="component" value="Unassembled WGS sequence"/>
</dbReference>
<dbReference type="OrthoDB" id="5975505at2759"/>
<feature type="transmembrane region" description="Helical" evidence="9">
    <location>
        <begin position="41"/>
        <end position="65"/>
    </location>
</feature>
<dbReference type="GO" id="GO:0004930">
    <property type="term" value="F:G protein-coupled receptor activity"/>
    <property type="evidence" value="ECO:0007669"/>
    <property type="project" value="UniProtKB-KW"/>
</dbReference>
<dbReference type="Gene3D" id="1.20.1070.10">
    <property type="entry name" value="Rhodopsin 7-helix transmembrane proteins"/>
    <property type="match status" value="1"/>
</dbReference>
<comment type="similarity">
    <text evidence="2">Belongs to the G-protein coupled receptor 1 family.</text>
</comment>
<evidence type="ECO:0000259" key="10">
    <source>
        <dbReference type="PROSITE" id="PS50262"/>
    </source>
</evidence>
<keyword evidence="5" id="KW-0297">G-protein coupled receptor</keyword>
<evidence type="ECO:0000256" key="6">
    <source>
        <dbReference type="ARBA" id="ARBA00023136"/>
    </source>
</evidence>
<feature type="non-terminal residue" evidence="11">
    <location>
        <position position="184"/>
    </location>
</feature>
<dbReference type="PRINTS" id="PR00237">
    <property type="entry name" value="GPCRRHODOPSN"/>
</dbReference>
<evidence type="ECO:0000313" key="12">
    <source>
        <dbReference type="Proteomes" id="UP000728032"/>
    </source>
</evidence>
<dbReference type="InterPro" id="IPR017452">
    <property type="entry name" value="GPCR_Rhodpsn_7TM"/>
</dbReference>
<proteinExistence type="inferred from homology"/>
<feature type="transmembrane region" description="Helical" evidence="9">
    <location>
        <begin position="137"/>
        <end position="159"/>
    </location>
</feature>
<feature type="domain" description="G-protein coupled receptors family 1 profile" evidence="10">
    <location>
        <begin position="32"/>
        <end position="156"/>
    </location>
</feature>
<dbReference type="InterPro" id="IPR000276">
    <property type="entry name" value="GPCR_Rhodpsn"/>
</dbReference>
<feature type="transmembrane region" description="Helical" evidence="9">
    <location>
        <begin position="93"/>
        <end position="117"/>
    </location>
</feature>
<keyword evidence="12" id="KW-1185">Reference proteome</keyword>
<sequence>INYDFQWKDFVETSCTESWPVITEYSAISGTCVHSYPFKKLYYSLVTVTLFFVPVLVMVTAYSLIIWRLWVHKAPGELITNTQRAQNCSKKKVVKMVCLVLLCFIICWMPLQIIVLYSLFGHSANDSGELPEWFSTLSYMSTFIAYTNSALNPVIYGGFNRIFRRTLYSVLRCECHVIERYRKY</sequence>
<dbReference type="AlphaFoldDB" id="A0A7R9QT58"/>
<dbReference type="Pfam" id="PF00001">
    <property type="entry name" value="7tm_1"/>
    <property type="match status" value="1"/>
</dbReference>
<evidence type="ECO:0000256" key="3">
    <source>
        <dbReference type="ARBA" id="ARBA00022692"/>
    </source>
</evidence>
<keyword evidence="7" id="KW-0675">Receptor</keyword>
<accession>A0A7R9QT58</accession>
<organism evidence="11">
    <name type="scientific">Oppiella nova</name>
    <dbReference type="NCBI Taxonomy" id="334625"/>
    <lineage>
        <taxon>Eukaryota</taxon>
        <taxon>Metazoa</taxon>
        <taxon>Ecdysozoa</taxon>
        <taxon>Arthropoda</taxon>
        <taxon>Chelicerata</taxon>
        <taxon>Arachnida</taxon>
        <taxon>Acari</taxon>
        <taxon>Acariformes</taxon>
        <taxon>Sarcoptiformes</taxon>
        <taxon>Oribatida</taxon>
        <taxon>Brachypylina</taxon>
        <taxon>Oppioidea</taxon>
        <taxon>Oppiidae</taxon>
        <taxon>Oppiella</taxon>
    </lineage>
</organism>
<evidence type="ECO:0000256" key="2">
    <source>
        <dbReference type="ARBA" id="ARBA00010663"/>
    </source>
</evidence>
<dbReference type="PANTHER" id="PTHR24243">
    <property type="entry name" value="G-PROTEIN COUPLED RECEPTOR"/>
    <property type="match status" value="1"/>
</dbReference>
<dbReference type="EMBL" id="OC926705">
    <property type="protein sequence ID" value="CAD7656846.1"/>
    <property type="molecule type" value="Genomic_DNA"/>
</dbReference>
<evidence type="ECO:0000256" key="7">
    <source>
        <dbReference type="ARBA" id="ARBA00023170"/>
    </source>
</evidence>
<gene>
    <name evidence="11" type="ORF">ONB1V03_LOCUS13482</name>
</gene>
<dbReference type="PANTHER" id="PTHR24243:SF208">
    <property type="entry name" value="PYROKININ-1 RECEPTOR"/>
    <property type="match status" value="1"/>
</dbReference>
<evidence type="ECO:0000256" key="9">
    <source>
        <dbReference type="SAM" id="Phobius"/>
    </source>
</evidence>
<protein>
    <recommendedName>
        <fullName evidence="10">G-protein coupled receptors family 1 profile domain-containing protein</fullName>
    </recommendedName>
</protein>
<dbReference type="GO" id="GO:0016020">
    <property type="term" value="C:membrane"/>
    <property type="evidence" value="ECO:0007669"/>
    <property type="project" value="UniProtKB-SubCell"/>
</dbReference>
<keyword evidence="4 9" id="KW-1133">Transmembrane helix</keyword>
<dbReference type="SUPFAM" id="SSF81321">
    <property type="entry name" value="Family A G protein-coupled receptor-like"/>
    <property type="match status" value="1"/>
</dbReference>